<evidence type="ECO:0000313" key="4">
    <source>
        <dbReference type="EMBL" id="MBR0562259.1"/>
    </source>
</evidence>
<accession>A0A8J7VUT1</accession>
<evidence type="ECO:0000313" key="6">
    <source>
        <dbReference type="Proteomes" id="UP000675747"/>
    </source>
</evidence>
<reference evidence="5 6" key="1">
    <citation type="journal article" date="2021" name="Microbiol. Resour. Announc.">
        <title>Draft Genome Sequence of Coralloluteibacterium stylophorae LMG 29479T.</title>
        <authorList>
            <person name="Karlyshev A.V."/>
            <person name="Kudryashova E.B."/>
            <person name="Ariskina E.V."/>
            <person name="Conroy A.P."/>
            <person name="Abidueva E.Y."/>
        </authorList>
    </citation>
    <scope>NUCLEOTIDE SEQUENCE [LARGE SCALE GENOMIC DNA]</scope>
    <source>
        <strain evidence="5 6">LMG 29479</strain>
    </source>
</reference>
<dbReference type="InterPro" id="IPR000182">
    <property type="entry name" value="GNAT_dom"/>
</dbReference>
<name>A0A8J7VUT1_9GAMM</name>
<keyword evidence="6" id="KW-1185">Reference proteome</keyword>
<evidence type="ECO:0000256" key="1">
    <source>
        <dbReference type="ARBA" id="ARBA00022679"/>
    </source>
</evidence>
<dbReference type="CDD" id="cd04301">
    <property type="entry name" value="NAT_SF"/>
    <property type="match status" value="1"/>
</dbReference>
<feature type="domain" description="N-acetyltransferase" evidence="3">
    <location>
        <begin position="7"/>
        <end position="145"/>
    </location>
</feature>
<proteinExistence type="predicted"/>
<comment type="caution">
    <text evidence="4">The sequence shown here is derived from an EMBL/GenBank/DDBJ whole genome shotgun (WGS) entry which is preliminary data.</text>
</comment>
<evidence type="ECO:0000313" key="5">
    <source>
        <dbReference type="EMBL" id="MBS7456304.1"/>
    </source>
</evidence>
<evidence type="ECO:0000259" key="3">
    <source>
        <dbReference type="PROSITE" id="PS51186"/>
    </source>
</evidence>
<dbReference type="PROSITE" id="PS51186">
    <property type="entry name" value="GNAT"/>
    <property type="match status" value="1"/>
</dbReference>
<dbReference type="Gene3D" id="3.40.630.30">
    <property type="match status" value="1"/>
</dbReference>
<dbReference type="PANTHER" id="PTHR43877">
    <property type="entry name" value="AMINOALKYLPHOSPHONATE N-ACETYLTRANSFERASE-RELATED-RELATED"/>
    <property type="match status" value="1"/>
</dbReference>
<dbReference type="RefSeq" id="WP_211926202.1">
    <property type="nucleotide sequence ID" value="NZ_JAGQFT020000002.1"/>
</dbReference>
<dbReference type="GO" id="GO:0016747">
    <property type="term" value="F:acyltransferase activity, transferring groups other than amino-acyl groups"/>
    <property type="evidence" value="ECO:0007669"/>
    <property type="project" value="InterPro"/>
</dbReference>
<dbReference type="InterPro" id="IPR050832">
    <property type="entry name" value="Bact_Acetyltransf"/>
</dbReference>
<keyword evidence="2 4" id="KW-0012">Acyltransferase</keyword>
<keyword evidence="1 4" id="KW-0808">Transferase</keyword>
<dbReference type="AlphaFoldDB" id="A0A8J7VUT1"/>
<dbReference type="Pfam" id="PF13673">
    <property type="entry name" value="Acetyltransf_10"/>
    <property type="match status" value="1"/>
</dbReference>
<dbReference type="SUPFAM" id="SSF55729">
    <property type="entry name" value="Acyl-CoA N-acyltransferases (Nat)"/>
    <property type="match status" value="1"/>
</dbReference>
<dbReference type="Proteomes" id="UP000675747">
    <property type="component" value="Unassembled WGS sequence"/>
</dbReference>
<dbReference type="InterPro" id="IPR016181">
    <property type="entry name" value="Acyl_CoA_acyltransferase"/>
</dbReference>
<sequence>MSADAGWRVRPADYTRDFPALRAVREPVFVVEQAVPIEEEWDALDPHCFHVLAFDASGSPVGTGRLTPERKIGRMAVLQAWRGRGVASALLQALVEEAVRRGWDEVSLHAQVQAIPFYARAGFTAYGDEFMEAGIAHRRMRRALST</sequence>
<evidence type="ECO:0000256" key="2">
    <source>
        <dbReference type="ARBA" id="ARBA00023315"/>
    </source>
</evidence>
<gene>
    <name evidence="5" type="ORF">KB893_004035</name>
    <name evidence="4" type="ORF">KB893_06970</name>
</gene>
<dbReference type="EMBL" id="JAGQFT020000002">
    <property type="protein sequence ID" value="MBS7456304.1"/>
    <property type="molecule type" value="Genomic_DNA"/>
</dbReference>
<protein>
    <submittedName>
        <fullName evidence="4">GNAT family N-acetyltransferase</fullName>
        <ecNumber evidence="4">2.3.1.-</ecNumber>
    </submittedName>
</protein>
<dbReference type="EC" id="2.3.1.-" evidence="4"/>
<reference evidence="4" key="2">
    <citation type="submission" date="2021-04" db="EMBL/GenBank/DDBJ databases">
        <authorList>
            <person name="Karlyshev A.V."/>
        </authorList>
    </citation>
    <scope>NUCLEOTIDE SEQUENCE</scope>
    <source>
        <strain evidence="4">LMG 29479</strain>
    </source>
</reference>
<dbReference type="EMBL" id="JAGQFT010000041">
    <property type="protein sequence ID" value="MBR0562259.1"/>
    <property type="molecule type" value="Genomic_DNA"/>
</dbReference>
<dbReference type="PANTHER" id="PTHR43877:SF1">
    <property type="entry name" value="ACETYLTRANSFERASE"/>
    <property type="match status" value="1"/>
</dbReference>
<organism evidence="4">
    <name type="scientific">Coralloluteibacterium stylophorae</name>
    <dbReference type="NCBI Taxonomy" id="1776034"/>
    <lineage>
        <taxon>Bacteria</taxon>
        <taxon>Pseudomonadati</taxon>
        <taxon>Pseudomonadota</taxon>
        <taxon>Gammaproteobacteria</taxon>
        <taxon>Lysobacterales</taxon>
        <taxon>Lysobacteraceae</taxon>
        <taxon>Coralloluteibacterium</taxon>
    </lineage>
</organism>